<dbReference type="OrthoDB" id="9804625at2"/>
<dbReference type="InterPro" id="IPR003135">
    <property type="entry name" value="ATP-grasp_carboxylate-amine"/>
</dbReference>
<dbReference type="InterPro" id="IPR011761">
    <property type="entry name" value="ATP-grasp"/>
</dbReference>
<dbReference type="Pfam" id="PF17769">
    <property type="entry name" value="PurK_C"/>
    <property type="match status" value="1"/>
</dbReference>
<dbReference type="GO" id="GO:0006189">
    <property type="term" value="P:'de novo' IMP biosynthetic process"/>
    <property type="evidence" value="ECO:0007669"/>
    <property type="project" value="UniProtKB-UniRule"/>
</dbReference>
<dbReference type="SUPFAM" id="SSF56059">
    <property type="entry name" value="Glutathione synthetase ATP-binding domain-like"/>
    <property type="match status" value="1"/>
</dbReference>
<dbReference type="Gene3D" id="3.30.1490.20">
    <property type="entry name" value="ATP-grasp fold, A domain"/>
    <property type="match status" value="1"/>
</dbReference>
<comment type="function">
    <text evidence="4">Catalyzes the ATP-dependent conversion of 5-aminoimidazole ribonucleotide (AIR) and HCO(3)(-) to N5-carboxyaminoimidazole ribonucleotide (N5-CAIR).</text>
</comment>
<proteinExistence type="inferred from homology"/>
<comment type="catalytic activity">
    <reaction evidence="4 5">
        <text>5-amino-1-(5-phospho-beta-D-ribosyl)imidazole + hydrogencarbonate + ATP = 5-carboxyamino-1-(5-phospho-D-ribosyl)imidazole + ADP + phosphate + 2 H(+)</text>
        <dbReference type="Rhea" id="RHEA:19317"/>
        <dbReference type="ChEBI" id="CHEBI:15378"/>
        <dbReference type="ChEBI" id="CHEBI:17544"/>
        <dbReference type="ChEBI" id="CHEBI:30616"/>
        <dbReference type="ChEBI" id="CHEBI:43474"/>
        <dbReference type="ChEBI" id="CHEBI:58730"/>
        <dbReference type="ChEBI" id="CHEBI:137981"/>
        <dbReference type="ChEBI" id="CHEBI:456216"/>
        <dbReference type="EC" id="6.3.4.18"/>
    </reaction>
</comment>
<dbReference type="InterPro" id="IPR016185">
    <property type="entry name" value="PreATP-grasp_dom_sf"/>
</dbReference>
<dbReference type="InterPro" id="IPR040686">
    <property type="entry name" value="PurK_C"/>
</dbReference>
<keyword evidence="2 4" id="KW-0658">Purine biosynthesis</keyword>
<comment type="caution">
    <text evidence="4">Lacks conserved residue(s) required for the propagation of feature annotation.</text>
</comment>
<dbReference type="GO" id="GO:0004638">
    <property type="term" value="F:phosphoribosylaminoimidazole carboxylase activity"/>
    <property type="evidence" value="ECO:0007669"/>
    <property type="project" value="InterPro"/>
</dbReference>
<dbReference type="NCBIfam" id="TIGR01161">
    <property type="entry name" value="purK"/>
    <property type="match status" value="1"/>
</dbReference>
<evidence type="ECO:0000313" key="8">
    <source>
        <dbReference type="Proteomes" id="UP000243077"/>
    </source>
</evidence>
<feature type="binding site" evidence="4">
    <location>
        <position position="100"/>
    </location>
    <ligand>
        <name>ATP</name>
        <dbReference type="ChEBI" id="CHEBI:30616"/>
    </ligand>
</feature>
<dbReference type="GO" id="GO:0005829">
    <property type="term" value="C:cytosol"/>
    <property type="evidence" value="ECO:0007669"/>
    <property type="project" value="TreeGrafter"/>
</dbReference>
<evidence type="ECO:0000256" key="3">
    <source>
        <dbReference type="ARBA" id="ARBA00022840"/>
    </source>
</evidence>
<dbReference type="EC" id="6.3.4.18" evidence="4 5"/>
<dbReference type="PANTHER" id="PTHR11609">
    <property type="entry name" value="PURINE BIOSYNTHESIS PROTEIN 6/7, PUR6/7"/>
    <property type="match status" value="1"/>
</dbReference>
<feature type="binding site" evidence="4">
    <location>
        <position position="180"/>
    </location>
    <ligand>
        <name>ATP</name>
        <dbReference type="ChEBI" id="CHEBI:30616"/>
    </ligand>
</feature>
<comment type="subunit">
    <text evidence="4 5">Homodimer.</text>
</comment>
<feature type="binding site" evidence="4">
    <location>
        <begin position="258"/>
        <end position="259"/>
    </location>
    <ligand>
        <name>ATP</name>
        <dbReference type="ChEBI" id="CHEBI:30616"/>
    </ligand>
</feature>
<protein>
    <recommendedName>
        <fullName evidence="4 5">N5-carboxyaminoimidazole ribonucleotide synthase</fullName>
        <shortName evidence="4 5">N5-CAIR synthase</shortName>
        <ecNumber evidence="4 5">6.3.4.18</ecNumber>
    </recommendedName>
    <alternativeName>
        <fullName evidence="4 5">5-(carboxyamino)imidazole ribonucleotide synthetase</fullName>
    </alternativeName>
</protein>
<keyword evidence="8" id="KW-1185">Reference proteome</keyword>
<dbReference type="SUPFAM" id="SSF52440">
    <property type="entry name" value="PreATP-grasp domain"/>
    <property type="match status" value="1"/>
</dbReference>
<dbReference type="InterPro" id="IPR013815">
    <property type="entry name" value="ATP_grasp_subdomain_1"/>
</dbReference>
<dbReference type="NCBIfam" id="NF004680">
    <property type="entry name" value="PRK06019.1-6"/>
    <property type="match status" value="1"/>
</dbReference>
<dbReference type="RefSeq" id="WP_104914036.1">
    <property type="nucleotide sequence ID" value="NZ_CP026923.1"/>
</dbReference>
<evidence type="ECO:0000256" key="5">
    <source>
        <dbReference type="RuleBase" id="RU361200"/>
    </source>
</evidence>
<feature type="binding site" evidence="4">
    <location>
        <begin position="172"/>
        <end position="175"/>
    </location>
    <ligand>
        <name>ATP</name>
        <dbReference type="ChEBI" id="CHEBI:30616"/>
    </ligand>
</feature>
<sequence>MSIRVGVVGGGQLARMMIPAAQALGVEIRVLAESEGSSAGLAATVVGDYTDWETLSFFAQEVDVLTFDHEHVPTRLLERLVADGVAVRPGPHALMFAQDKALMRERLSELDVPLPAWAVAADTHAVEQFLAEHDGVAVAKTPRGGYDGKGVRVVNTPHEVGDWLAAGPILLEQKVEFVRELAQLVARRPQGDSATFPVVETLQQNGVCAEVVAPAPDASPDIVAEAARIGQAIAEALDVTGVLAVEMFETASGQLLVNELAMRPHNSGHVFTEGAVTSQFEAHLRAVLDWPLGETTLRQPWAVMVNLFGDASNERIQAALEYSPHIRPHAYGKSARPGRKAGHVVAYGDDLDQVKTLARGASEAGRQH</sequence>
<dbReference type="Pfam" id="PF02222">
    <property type="entry name" value="ATP-grasp"/>
    <property type="match status" value="1"/>
</dbReference>
<feature type="domain" description="ATP-grasp" evidence="6">
    <location>
        <begin position="104"/>
        <end position="288"/>
    </location>
</feature>
<dbReference type="Proteomes" id="UP000243077">
    <property type="component" value="Chromosome"/>
</dbReference>
<dbReference type="UniPathway" id="UPA00074">
    <property type="reaction ID" value="UER00942"/>
</dbReference>
<keyword evidence="1 4" id="KW-0547">Nucleotide-binding</keyword>
<dbReference type="EMBL" id="CP026923">
    <property type="protein sequence ID" value="AVG24578.1"/>
    <property type="molecule type" value="Genomic_DNA"/>
</dbReference>
<name>A0A2L2BSD8_9MICO</name>
<comment type="function">
    <text evidence="5">Catalyzes the ATP-dependent conversion of 5-aminoimidazole ribonucleotide (AIR) and HCO(3)- to N5-carboxyaminoimidazole ribonucleotide (N5-CAIR).</text>
</comment>
<evidence type="ECO:0000313" key="7">
    <source>
        <dbReference type="EMBL" id="AVG24578.1"/>
    </source>
</evidence>
<evidence type="ECO:0000256" key="4">
    <source>
        <dbReference type="HAMAP-Rule" id="MF_01928"/>
    </source>
</evidence>
<keyword evidence="4 5" id="KW-0436">Ligase</keyword>
<dbReference type="HAMAP" id="MF_01928">
    <property type="entry name" value="PurK"/>
    <property type="match status" value="1"/>
</dbReference>
<dbReference type="AlphaFoldDB" id="A0A2L2BSD8"/>
<comment type="similarity">
    <text evidence="4 5">Belongs to the PurK/PurT family.</text>
</comment>
<accession>A0A2L2BSD8</accession>
<evidence type="ECO:0000256" key="1">
    <source>
        <dbReference type="ARBA" id="ARBA00022741"/>
    </source>
</evidence>
<dbReference type="InterPro" id="IPR011054">
    <property type="entry name" value="Rudment_hybrid_motif"/>
</dbReference>
<feature type="binding site" evidence="4">
    <location>
        <position position="140"/>
    </location>
    <ligand>
        <name>ATP</name>
        <dbReference type="ChEBI" id="CHEBI:30616"/>
    </ligand>
</feature>
<dbReference type="GO" id="GO:0005524">
    <property type="term" value="F:ATP binding"/>
    <property type="evidence" value="ECO:0007669"/>
    <property type="project" value="UniProtKB-UniRule"/>
</dbReference>
<dbReference type="Gene3D" id="3.30.470.20">
    <property type="entry name" value="ATP-grasp fold, B domain"/>
    <property type="match status" value="1"/>
</dbReference>
<gene>
    <name evidence="4 5" type="primary">purK</name>
    <name evidence="7" type="ORF">C3B54_111643</name>
</gene>
<dbReference type="Pfam" id="PF22660">
    <property type="entry name" value="RS_preATP-grasp-like"/>
    <property type="match status" value="1"/>
</dbReference>
<dbReference type="GO" id="GO:0034028">
    <property type="term" value="F:5-(carboxyamino)imidazole ribonucleotide synthase activity"/>
    <property type="evidence" value="ECO:0007669"/>
    <property type="project" value="UniProtKB-UniRule"/>
</dbReference>
<dbReference type="SUPFAM" id="SSF51246">
    <property type="entry name" value="Rudiment single hybrid motif"/>
    <property type="match status" value="1"/>
</dbReference>
<keyword evidence="3 4" id="KW-0067">ATP-binding</keyword>
<dbReference type="PROSITE" id="PS50975">
    <property type="entry name" value="ATP_GRASP"/>
    <property type="match status" value="1"/>
</dbReference>
<dbReference type="InterPro" id="IPR005875">
    <property type="entry name" value="PurK"/>
</dbReference>
<dbReference type="Gene3D" id="3.40.50.20">
    <property type="match status" value="1"/>
</dbReference>
<evidence type="ECO:0000259" key="6">
    <source>
        <dbReference type="PROSITE" id="PS50975"/>
    </source>
</evidence>
<dbReference type="InterPro" id="IPR054350">
    <property type="entry name" value="PurT/PurK_preATP-grasp"/>
</dbReference>
<reference evidence="7 8" key="1">
    <citation type="submission" date="2018-02" db="EMBL/GenBank/DDBJ databases">
        <title>Complete genome of the streamlined marine actinobacterium Pontimonas salivibrio CL-TW6 adapted to coastal planktonic lifestype.</title>
        <authorList>
            <person name="Cho B.C."/>
            <person name="Hardies S.C."/>
            <person name="Jang G.I."/>
            <person name="Hwang C.Y."/>
        </authorList>
    </citation>
    <scope>NUCLEOTIDE SEQUENCE [LARGE SCALE GENOMIC DNA]</scope>
    <source>
        <strain evidence="7 8">CL-TW6</strain>
    </source>
</reference>
<organism evidence="7 8">
    <name type="scientific">Pontimonas salivibrio</name>
    <dbReference type="NCBI Taxonomy" id="1159327"/>
    <lineage>
        <taxon>Bacteria</taxon>
        <taxon>Bacillati</taxon>
        <taxon>Actinomycetota</taxon>
        <taxon>Actinomycetes</taxon>
        <taxon>Micrococcales</taxon>
        <taxon>Microbacteriaceae</taxon>
        <taxon>Pontimonas</taxon>
    </lineage>
</organism>
<dbReference type="PANTHER" id="PTHR11609:SF5">
    <property type="entry name" value="PHOSPHORIBOSYLAMINOIMIDAZOLE CARBOXYLASE"/>
    <property type="match status" value="1"/>
</dbReference>
<comment type="pathway">
    <text evidence="4 5">Purine metabolism; IMP biosynthesis via de novo pathway; 5-amino-1-(5-phospho-D-ribosyl)imidazole-4-carboxylate from 5-amino-1-(5-phospho-D-ribosyl)imidazole (N5-CAIR route): step 1/2.</text>
</comment>
<dbReference type="NCBIfam" id="NF004679">
    <property type="entry name" value="PRK06019.1-5"/>
    <property type="match status" value="1"/>
</dbReference>
<dbReference type="GO" id="GO:0046872">
    <property type="term" value="F:metal ion binding"/>
    <property type="evidence" value="ECO:0007669"/>
    <property type="project" value="InterPro"/>
</dbReference>
<dbReference type="KEGG" id="psai:C3B54_111643"/>
<evidence type="ECO:0000256" key="2">
    <source>
        <dbReference type="ARBA" id="ARBA00022755"/>
    </source>
</evidence>